<sequence>MKRRHPPALALALLFGLLTTGCGQGQFANPFAVSLKVTATPATLELVAGEAKTVTVSASDGDATMTSFDVSTAAPKGLSVAGNGPVLTVTSTRETPAGLYPVAVNVTVPNGGGSSVLPVRVLPNPTPTYSAALTQTAATIVQGSDLVVSVIITRQSGYQRTPQVMRVSGGEALNASVQGNSVHLRPTLSTTPGTYALSVEVSDGDVDHHLALTVTVVRPQEKA</sequence>
<dbReference type="RefSeq" id="WP_224609815.1">
    <property type="nucleotide sequence ID" value="NZ_JAIQXV010000012.1"/>
</dbReference>
<accession>A0ABW1ZVD2</accession>
<evidence type="ECO:0000313" key="3">
    <source>
        <dbReference type="EMBL" id="MFC6663880.1"/>
    </source>
</evidence>
<protein>
    <recommendedName>
        <fullName evidence="5">DUF4625 domain-containing protein</fullName>
    </recommendedName>
</protein>
<reference evidence="3" key="3">
    <citation type="submission" date="2024-09" db="EMBL/GenBank/DDBJ databases">
        <authorList>
            <person name="Sun Q."/>
            <person name="Mori K."/>
        </authorList>
    </citation>
    <scope>NUCLEOTIDE SEQUENCE</scope>
    <source>
        <strain evidence="3">NBRC 112888</strain>
    </source>
</reference>
<keyword evidence="4" id="KW-1185">Reference proteome</keyword>
<dbReference type="EMBL" id="JBHSWB010000004">
    <property type="protein sequence ID" value="MFC6663880.1"/>
    <property type="molecule type" value="Genomic_DNA"/>
</dbReference>
<dbReference type="PROSITE" id="PS51257">
    <property type="entry name" value="PROKAR_LIPOPROTEIN"/>
    <property type="match status" value="1"/>
</dbReference>
<reference evidence="4" key="2">
    <citation type="journal article" date="2019" name="Int. J. Syst. Evol. Microbiol.">
        <title>The Global Catalogue of Microorganisms (GCM) 10K type strain sequencing project: providing services to taxonomists for standard genome sequencing and annotation.</title>
        <authorList>
            <consortium name="The Broad Institute Genomics Platform"/>
            <consortium name="The Broad Institute Genome Sequencing Center for Infectious Disease"/>
            <person name="Wu L."/>
            <person name="Ma J."/>
        </authorList>
    </citation>
    <scope>NUCLEOTIDE SEQUENCE [LARGE SCALE GENOMIC DNA]</scope>
    <source>
        <strain evidence="4">CCUG 63830</strain>
    </source>
</reference>
<evidence type="ECO:0000313" key="4">
    <source>
        <dbReference type="Proteomes" id="UP001596317"/>
    </source>
</evidence>
<gene>
    <name evidence="2" type="ORF">ACFP90_26845</name>
    <name evidence="3" type="ORF">ACFP90_28205</name>
</gene>
<dbReference type="EMBL" id="JBHSWB010000004">
    <property type="protein sequence ID" value="MFC6663634.1"/>
    <property type="molecule type" value="Genomic_DNA"/>
</dbReference>
<proteinExistence type="predicted"/>
<keyword evidence="1" id="KW-0732">Signal</keyword>
<comment type="caution">
    <text evidence="3">The sequence shown here is derived from an EMBL/GenBank/DDBJ whole genome shotgun (WGS) entry which is preliminary data.</text>
</comment>
<reference evidence="3" key="1">
    <citation type="journal article" date="2014" name="Int. J. Syst. Evol. Microbiol.">
        <title>Complete genome of a new Firmicutes species belonging to the dominant human colonic microbiota ('Ruminococcus bicirculans') reveals two chromosomes and a selective capacity to utilize plant glucans.</title>
        <authorList>
            <consortium name="NISC Comparative Sequencing Program"/>
            <person name="Wegmann U."/>
            <person name="Louis P."/>
            <person name="Goesmann A."/>
            <person name="Henrissat B."/>
            <person name="Duncan S.H."/>
            <person name="Flint H.J."/>
        </authorList>
    </citation>
    <scope>NUCLEOTIDE SEQUENCE</scope>
    <source>
        <strain evidence="3">NBRC 112888</strain>
    </source>
</reference>
<evidence type="ECO:0000256" key="1">
    <source>
        <dbReference type="SAM" id="SignalP"/>
    </source>
</evidence>
<organism evidence="3 4">
    <name type="scientific">Deinococcus multiflagellatus</name>
    <dbReference type="NCBI Taxonomy" id="1656887"/>
    <lineage>
        <taxon>Bacteria</taxon>
        <taxon>Thermotogati</taxon>
        <taxon>Deinococcota</taxon>
        <taxon>Deinococci</taxon>
        <taxon>Deinococcales</taxon>
        <taxon>Deinococcaceae</taxon>
        <taxon>Deinococcus</taxon>
    </lineage>
</organism>
<evidence type="ECO:0008006" key="5">
    <source>
        <dbReference type="Google" id="ProtNLM"/>
    </source>
</evidence>
<feature type="signal peptide" evidence="1">
    <location>
        <begin position="1"/>
        <end position="28"/>
    </location>
</feature>
<dbReference type="Proteomes" id="UP001596317">
    <property type="component" value="Unassembled WGS sequence"/>
</dbReference>
<evidence type="ECO:0000313" key="2">
    <source>
        <dbReference type="EMBL" id="MFC6663634.1"/>
    </source>
</evidence>
<feature type="chain" id="PRO_5045033323" description="DUF4625 domain-containing protein" evidence="1">
    <location>
        <begin position="29"/>
        <end position="223"/>
    </location>
</feature>
<name>A0ABW1ZVD2_9DEIO</name>